<dbReference type="Proteomes" id="UP001364764">
    <property type="component" value="Chromosome"/>
</dbReference>
<dbReference type="GeneID" id="93479165"/>
<evidence type="ECO:0008006" key="4">
    <source>
        <dbReference type="Google" id="ProtNLM"/>
    </source>
</evidence>
<keyword evidence="1" id="KW-0472">Membrane</keyword>
<gene>
    <name evidence="2" type="ORF">V6668_26830</name>
</gene>
<feature type="transmembrane region" description="Helical" evidence="1">
    <location>
        <begin position="47"/>
        <end position="66"/>
    </location>
</feature>
<keyword evidence="1" id="KW-1133">Transmembrane helix</keyword>
<organism evidence="2 3">
    <name type="scientific">Paenibacillus amylolyticus</name>
    <dbReference type="NCBI Taxonomy" id="1451"/>
    <lineage>
        <taxon>Bacteria</taxon>
        <taxon>Bacillati</taxon>
        <taxon>Bacillota</taxon>
        <taxon>Bacilli</taxon>
        <taxon>Bacillales</taxon>
        <taxon>Paenibacillaceae</taxon>
        <taxon>Paenibacillus</taxon>
    </lineage>
</organism>
<sequence length="68" mass="7579">MAKGPGVPVTSHIIATSQNNIHYYIEKIGVLQAYLRKTFKLIFSDEMTSFIAVLIFNIQAALPILLNT</sequence>
<reference evidence="2 3" key="1">
    <citation type="submission" date="2024-02" db="EMBL/GenBank/DDBJ databases">
        <title>Complete sequences of two Paenibacillus sp. strains and one Lysinibacillus strain isolated from the environment on STAA medium highlight biotechnological potential.</title>
        <authorList>
            <person name="Attere S.A."/>
            <person name="Piche L.C."/>
            <person name="Intertaglia L."/>
            <person name="Lami R."/>
            <person name="Charette S.J."/>
            <person name="Vincent A.T."/>
        </authorList>
    </citation>
    <scope>NUCLEOTIDE SEQUENCE [LARGE SCALE GENOMIC DNA]</scope>
    <source>
        <strain evidence="2 3">Y5S-7</strain>
    </source>
</reference>
<dbReference type="AlphaFoldDB" id="A0ABD8ARI1"/>
<dbReference type="EMBL" id="CP145892">
    <property type="protein sequence ID" value="WWP20003.1"/>
    <property type="molecule type" value="Genomic_DNA"/>
</dbReference>
<evidence type="ECO:0000256" key="1">
    <source>
        <dbReference type="SAM" id="Phobius"/>
    </source>
</evidence>
<dbReference type="RefSeq" id="WP_338707126.1">
    <property type="nucleotide sequence ID" value="NZ_CP145892.1"/>
</dbReference>
<protein>
    <recommendedName>
        <fullName evidence="4">Transposase</fullName>
    </recommendedName>
</protein>
<keyword evidence="1" id="KW-0812">Transmembrane</keyword>
<accession>A0ABD8ARI1</accession>
<evidence type="ECO:0000313" key="2">
    <source>
        <dbReference type="EMBL" id="WWP20003.1"/>
    </source>
</evidence>
<proteinExistence type="predicted"/>
<name>A0ABD8ARI1_PAEAM</name>
<evidence type="ECO:0000313" key="3">
    <source>
        <dbReference type="Proteomes" id="UP001364764"/>
    </source>
</evidence>